<evidence type="ECO:0000313" key="1">
    <source>
        <dbReference type="EMBL" id="KAH7836854.1"/>
    </source>
</evidence>
<organism evidence="1 2">
    <name type="scientific">Vaccinium darrowii</name>
    <dbReference type="NCBI Taxonomy" id="229202"/>
    <lineage>
        <taxon>Eukaryota</taxon>
        <taxon>Viridiplantae</taxon>
        <taxon>Streptophyta</taxon>
        <taxon>Embryophyta</taxon>
        <taxon>Tracheophyta</taxon>
        <taxon>Spermatophyta</taxon>
        <taxon>Magnoliopsida</taxon>
        <taxon>eudicotyledons</taxon>
        <taxon>Gunneridae</taxon>
        <taxon>Pentapetalae</taxon>
        <taxon>asterids</taxon>
        <taxon>Ericales</taxon>
        <taxon>Ericaceae</taxon>
        <taxon>Vaccinioideae</taxon>
        <taxon>Vaccinieae</taxon>
        <taxon>Vaccinium</taxon>
    </lineage>
</organism>
<dbReference type="Proteomes" id="UP000828048">
    <property type="component" value="Chromosome 6"/>
</dbReference>
<name>A0ACB7X7Z8_9ERIC</name>
<keyword evidence="2" id="KW-1185">Reference proteome</keyword>
<evidence type="ECO:0000313" key="2">
    <source>
        <dbReference type="Proteomes" id="UP000828048"/>
    </source>
</evidence>
<sequence>MEETAKGKRKTIMEDHQRPCSSVQSCLNAIRTKVGANDKARSSNSNENCVIKGKIIIQNSHGESAPGSAASVQLYSSSQVDPSTGKGKMSETAKLRQGKTTKHSGMKITTYDIKFHVTTEFGIPGAFVIKNKHKHKFFIQSATLEVSGKTVVHFECNSWVYPIHKTKTDRLFFSNTSYIPSQTPKALVQLRKEELVSLRGDGTGERKEWEQIYDYDLYNDLGNEGSWHVGPILGGSVMYPYPRRGRTGHPQGNQGIIKLDAYVPPDERISPQKLSELISNSIKASLHFLLPEAKSLFTNQSTGSFESFDEIRDLFTTSRSQILDGWAAEKLKSKVPPEIFKRITRASKENQTKFPLPQVIAGNEFAWKDDEEFGRQMLAGTNPAVIQCLMIFPPRSKSGVWSSIKRSHIESNLDGLTLEQAINQWRIFILDHHDYLMPFLNRINTKGVCAYASRTLLFLRNDSTLKPLAIELSLPISSAGREDQRVFLPSTQGAEAAIWQLAKAHVASNDSCHHQLISHWLKTHAVVEPFIIATRRQLSTMHPIHMLLDPHFKDTMHINAIARSVIVNCGGILEKTLSTGEISMELTSAIYKNWRFDEQGLPADLLKRGMALPDPDNPGGVQLLFEDYPYGADGLEIWVAIKTWVTNFCSLFYTDDNSLRSDDEIQAWWLEVQNVGHGDKCNEPWWCPMTALDNLTEALTTLIWTTSALHAAVNFGQYEYAGYPPSRPTLCRKFIPKEGTPEFAEFLRDPDKYFLRMLPERFETTLSVTLVEVLSRHTSDEVYLGQRTSEEWTDNEQIHQIFQQFQKNLQEVEKRISERNRNPKLKNRRGPAKIAYKLLYPDTSNVGFKGGITGKGIPNSISI</sequence>
<proteinExistence type="predicted"/>
<comment type="caution">
    <text evidence="1">The sequence shown here is derived from an EMBL/GenBank/DDBJ whole genome shotgun (WGS) entry which is preliminary data.</text>
</comment>
<reference evidence="1 2" key="1">
    <citation type="journal article" date="2021" name="Hortic Res">
        <title>High-quality reference genome and annotation aids understanding of berry development for evergreen blueberry (Vaccinium darrowii).</title>
        <authorList>
            <person name="Yu J."/>
            <person name="Hulse-Kemp A.M."/>
            <person name="Babiker E."/>
            <person name="Staton M."/>
        </authorList>
    </citation>
    <scope>NUCLEOTIDE SEQUENCE [LARGE SCALE GENOMIC DNA]</scope>
    <source>
        <strain evidence="2">cv. NJ 8807/NJ 8810</strain>
        <tissue evidence="1">Young leaf</tissue>
    </source>
</reference>
<gene>
    <name evidence="1" type="ORF">Vadar_006501</name>
</gene>
<protein>
    <submittedName>
        <fullName evidence="1">Uncharacterized protein</fullName>
    </submittedName>
</protein>
<dbReference type="EMBL" id="CM037156">
    <property type="protein sequence ID" value="KAH7836854.1"/>
    <property type="molecule type" value="Genomic_DNA"/>
</dbReference>
<accession>A0ACB7X7Z8</accession>